<dbReference type="EMBL" id="JAIFRO010000005">
    <property type="protein sequence ID" value="MBX4336106.1"/>
    <property type="molecule type" value="Genomic_DNA"/>
</dbReference>
<evidence type="ECO:0000313" key="3">
    <source>
        <dbReference type="Proteomes" id="UP000746918"/>
    </source>
</evidence>
<sequence length="205" mass="23264">MNSKYSITFSNIAVFFFILTFSLLGGVWSVDYTLNFFHNFGRFTIGEWFAYPNVGTINADPYTRARTAKQGNISMGNTEGLVFQIWKDNHGRLLHPNCHYLLKGYIPEARFFTLYTADRFLKPNTSSQDIPFELYTDTLIYESDGSLRVNIAQTPQIGNWLATVGQKEFGLILTLYDTPIISTTALHKLTMPSVEKISSGQKNCD</sequence>
<dbReference type="Gene3D" id="2.60.120.600">
    <property type="entry name" value="Domain of unknown function DUF1214, C-terminal domain"/>
    <property type="match status" value="1"/>
</dbReference>
<organism evidence="2 3">
    <name type="scientific">Bartonella raoultii</name>
    <dbReference type="NCBI Taxonomy" id="1457020"/>
    <lineage>
        <taxon>Bacteria</taxon>
        <taxon>Pseudomonadati</taxon>
        <taxon>Pseudomonadota</taxon>
        <taxon>Alphaproteobacteria</taxon>
        <taxon>Hyphomicrobiales</taxon>
        <taxon>Bartonellaceae</taxon>
        <taxon>Bartonella</taxon>
    </lineage>
</organism>
<dbReference type="Pfam" id="PF06742">
    <property type="entry name" value="DUF1214"/>
    <property type="match status" value="1"/>
</dbReference>
<dbReference type="SUPFAM" id="SSF160935">
    <property type="entry name" value="VPA0735-like"/>
    <property type="match status" value="1"/>
</dbReference>
<dbReference type="InterPro" id="IPR012038">
    <property type="entry name" value="UCP009471"/>
</dbReference>
<evidence type="ECO:0000313" key="2">
    <source>
        <dbReference type="EMBL" id="MBX4336106.1"/>
    </source>
</evidence>
<dbReference type="PIRSF" id="PIRSF009471">
    <property type="entry name" value="UCP009471"/>
    <property type="match status" value="1"/>
</dbReference>
<feature type="domain" description="DUF1214" evidence="1">
    <location>
        <begin position="80"/>
        <end position="178"/>
    </location>
</feature>
<comment type="caution">
    <text evidence="2">The sequence shown here is derived from an EMBL/GenBank/DDBJ whole genome shotgun (WGS) entry which is preliminary data.</text>
</comment>
<proteinExistence type="predicted"/>
<evidence type="ECO:0000259" key="1">
    <source>
        <dbReference type="Pfam" id="PF06742"/>
    </source>
</evidence>
<accession>A0ABS7I5G6</accession>
<name>A0ABS7I5G6_9HYPH</name>
<keyword evidence="3" id="KW-1185">Reference proteome</keyword>
<reference evidence="2 3" key="1">
    <citation type="submission" date="2021-08" db="EMBL/GenBank/DDBJ databases">
        <title>Bartonella raoulti 094 sp. nov.</title>
        <authorList>
            <person name="Zgheib R."/>
            <person name="Hammoud A."/>
        </authorList>
    </citation>
    <scope>NUCLEOTIDE SEQUENCE [LARGE SCALE GENOMIC DNA]</scope>
    <source>
        <strain evidence="2 3">094</strain>
    </source>
</reference>
<protein>
    <submittedName>
        <fullName evidence="2">DUF1214 domain-containing protein</fullName>
    </submittedName>
</protein>
<gene>
    <name evidence="2" type="ORF">K3248_05820</name>
</gene>
<dbReference type="RefSeq" id="WP_220717445.1">
    <property type="nucleotide sequence ID" value="NZ_JAIFRO010000005.1"/>
</dbReference>
<dbReference type="InterPro" id="IPR037049">
    <property type="entry name" value="DUF1214_C_sf"/>
</dbReference>
<dbReference type="InterPro" id="IPR010621">
    <property type="entry name" value="DUF1214"/>
</dbReference>
<dbReference type="Proteomes" id="UP000746918">
    <property type="component" value="Unassembled WGS sequence"/>
</dbReference>